<dbReference type="Proteomes" id="UP000663874">
    <property type="component" value="Unassembled WGS sequence"/>
</dbReference>
<feature type="non-terminal residue" evidence="1">
    <location>
        <position position="1"/>
    </location>
</feature>
<name>A0A820L0X9_9BILA</name>
<organism evidence="1 2">
    <name type="scientific">Rotaria sordida</name>
    <dbReference type="NCBI Taxonomy" id="392033"/>
    <lineage>
        <taxon>Eukaryota</taxon>
        <taxon>Metazoa</taxon>
        <taxon>Spiralia</taxon>
        <taxon>Gnathifera</taxon>
        <taxon>Rotifera</taxon>
        <taxon>Eurotatoria</taxon>
        <taxon>Bdelloidea</taxon>
        <taxon>Philodinida</taxon>
        <taxon>Philodinidae</taxon>
        <taxon>Rotaria</taxon>
    </lineage>
</organism>
<accession>A0A820L0X9</accession>
<gene>
    <name evidence="1" type="ORF">FNK824_LOCUS42306</name>
</gene>
<evidence type="ECO:0000313" key="1">
    <source>
        <dbReference type="EMBL" id="CAF4350180.1"/>
    </source>
</evidence>
<proteinExistence type="predicted"/>
<dbReference type="Gene3D" id="3.30.420.40">
    <property type="match status" value="1"/>
</dbReference>
<protein>
    <submittedName>
        <fullName evidence="1">Uncharacterized protein</fullName>
    </submittedName>
</protein>
<dbReference type="AlphaFoldDB" id="A0A820L0X9"/>
<sequence>MTIKDWGQSLKKNIPERKGWVIKNQSVNIGSGISILHVDSERNYRRITGT</sequence>
<reference evidence="1" key="1">
    <citation type="submission" date="2021-02" db="EMBL/GenBank/DDBJ databases">
        <authorList>
            <person name="Nowell W R."/>
        </authorList>
    </citation>
    <scope>NUCLEOTIDE SEQUENCE</scope>
</reference>
<comment type="caution">
    <text evidence="1">The sequence shown here is derived from an EMBL/GenBank/DDBJ whole genome shotgun (WGS) entry which is preliminary data.</text>
</comment>
<evidence type="ECO:0000313" key="2">
    <source>
        <dbReference type="Proteomes" id="UP000663874"/>
    </source>
</evidence>
<dbReference type="EMBL" id="CAJOBE010048734">
    <property type="protein sequence ID" value="CAF4350180.1"/>
    <property type="molecule type" value="Genomic_DNA"/>
</dbReference>